<evidence type="ECO:0000313" key="1">
    <source>
        <dbReference type="EMBL" id="APH53451.1"/>
    </source>
</evidence>
<dbReference type="Proteomes" id="UP000182373">
    <property type="component" value="Chromosome"/>
</dbReference>
<dbReference type="EC" id="2.4.1.-" evidence="1"/>
<dbReference type="GO" id="GO:0016757">
    <property type="term" value="F:glycosyltransferase activity"/>
    <property type="evidence" value="ECO:0007669"/>
    <property type="project" value="UniProtKB-KW"/>
</dbReference>
<dbReference type="PANTHER" id="PTHR12526:SF584">
    <property type="entry name" value="GLYCOSYLTRANSFERASE"/>
    <property type="match status" value="1"/>
</dbReference>
<dbReference type="Gene3D" id="3.40.50.2000">
    <property type="entry name" value="Glycogen Phosphorylase B"/>
    <property type="match status" value="2"/>
</dbReference>
<accession>A0AAC9P7H4</accession>
<name>A0AAC9P7H4_9PROT</name>
<organism evidence="1 2">
    <name type="scientific">Granulibacter bethesdensis</name>
    <dbReference type="NCBI Taxonomy" id="364410"/>
    <lineage>
        <taxon>Bacteria</taxon>
        <taxon>Pseudomonadati</taxon>
        <taxon>Pseudomonadota</taxon>
        <taxon>Alphaproteobacteria</taxon>
        <taxon>Acetobacterales</taxon>
        <taxon>Acetobacteraceae</taxon>
        <taxon>Granulibacter</taxon>
    </lineage>
</organism>
<dbReference type="Pfam" id="PF13692">
    <property type="entry name" value="Glyco_trans_1_4"/>
    <property type="match status" value="1"/>
</dbReference>
<keyword evidence="1" id="KW-0808">Transferase</keyword>
<proteinExistence type="predicted"/>
<sequence>MIGHVDSVTRRKVKGWAFNPDDPHVPPKLRCLCNGEFISIIVANSYRPDLEQAGIGNGYHGFELEWDIALDPVKRHVISLVDEASGQELKNSPHMLEAENCFDEEFKNGLSGLLRSIESREGQEQAAGFLLDQAEQLAQRMVETESLCREDDFLDRLPAEKIHPFTGCRVLVLDEVVPAKNRDAGSNAIVSHIESLQRLGMEVSFAAVQYDAAPDLLTGIGVHFYAPPLFRSIEDVLRRNVGQFDAVYIHRTSMAIRYIPLIRYWNPHAVIVYLVADLHAVRMMRQAEMTQDELLWQDAFRTQKAELAAAWQVDTVITHSSYERDVLRTHVPAANVHVIPWAVDADPVSATFYQRHGIAFIGNYKHAPNRDAAEYLINEVMPQIWAIDPTIDCRIYGTGLPKHLVGVRHGRVHFIGPVPDLRDVFLTARLTVAPLRYGAGLKGKVLDSFAAGVPCVCTPIAAEGMDLPLSMNALLGGDTQSLVTVILNLHNDPELYNKISERCLSYIQKNCSRERIDALIKAAFVSAGLQENEL</sequence>
<protein>
    <submittedName>
        <fullName evidence="1">Glycosyltransferase</fullName>
        <ecNumber evidence="1">2.4.1.-</ecNumber>
    </submittedName>
</protein>
<dbReference type="RefSeq" id="WP_072571786.1">
    <property type="nucleotide sequence ID" value="NZ_CP018191.1"/>
</dbReference>
<dbReference type="CDD" id="cd03801">
    <property type="entry name" value="GT4_PimA-like"/>
    <property type="match status" value="1"/>
</dbReference>
<gene>
    <name evidence="1" type="ORF">GbCGDNIH9_0228</name>
</gene>
<dbReference type="SUPFAM" id="SSF53756">
    <property type="entry name" value="UDP-Glycosyltransferase/glycogen phosphorylase"/>
    <property type="match status" value="1"/>
</dbReference>
<reference evidence="2" key="1">
    <citation type="submission" date="2016-11" db="EMBL/GenBank/DDBJ databases">
        <title>Comparative genomic and phenotypic analysis of Granulibacter bethesdensis clinical isolates from patients with chronic granulomatous disease.</title>
        <authorList>
            <person name="Zarember K.A."/>
            <person name="Porcella S.F."/>
            <person name="Chu J."/>
            <person name="Ding L."/>
            <person name="Dahlstrom E."/>
            <person name="Barbian K."/>
            <person name="Martens C."/>
            <person name="Sykora L."/>
            <person name="Kramer S."/>
            <person name="Pettinato A.M."/>
            <person name="Hong H."/>
            <person name="Wald G."/>
            <person name="Berg L.J."/>
            <person name="Rogge L.S."/>
            <person name="Greenberg D.E."/>
            <person name="Falcone E.L."/>
            <person name="Neves J.F."/>
            <person name="Simoes M.J."/>
            <person name="Casal M."/>
            <person name="Rodriguez-Lopez F.C."/>
            <person name="Zelazny A."/>
            <person name="Gallin J.I."/>
            <person name="Holland S.M."/>
        </authorList>
    </citation>
    <scope>NUCLEOTIDE SEQUENCE [LARGE SCALE GENOMIC DNA]</scope>
    <source>
        <strain evidence="2">NIH9.1</strain>
    </source>
</reference>
<dbReference type="AlphaFoldDB" id="A0AAC9P7H4"/>
<dbReference type="EMBL" id="CP018191">
    <property type="protein sequence ID" value="APH53451.1"/>
    <property type="molecule type" value="Genomic_DNA"/>
</dbReference>
<keyword evidence="1" id="KW-0328">Glycosyltransferase</keyword>
<evidence type="ECO:0000313" key="2">
    <source>
        <dbReference type="Proteomes" id="UP000182373"/>
    </source>
</evidence>
<dbReference type="PANTHER" id="PTHR12526">
    <property type="entry name" value="GLYCOSYLTRANSFERASE"/>
    <property type="match status" value="1"/>
</dbReference>